<evidence type="ECO:0000256" key="4">
    <source>
        <dbReference type="ARBA" id="ARBA00022989"/>
    </source>
</evidence>
<feature type="transmembrane region" description="Helical" evidence="8">
    <location>
        <begin position="41"/>
        <end position="62"/>
    </location>
</feature>
<name>A0A3Q3T301_9TELE</name>
<feature type="transmembrane region" description="Helical" evidence="8">
    <location>
        <begin position="74"/>
        <end position="97"/>
    </location>
</feature>
<feature type="domain" description="MARVEL" evidence="9">
    <location>
        <begin position="8"/>
        <end position="135"/>
    </location>
</feature>
<dbReference type="PANTHER" id="PTHR17068:SF2">
    <property type="entry name" value="MYELOID-ASSOCIATED DIFFERENTIATION MARKER-LIKE"/>
    <property type="match status" value="1"/>
</dbReference>
<dbReference type="GO" id="GO:0016020">
    <property type="term" value="C:membrane"/>
    <property type="evidence" value="ECO:0007669"/>
    <property type="project" value="UniProtKB-SubCell"/>
</dbReference>
<reference evidence="10" key="2">
    <citation type="submission" date="2025-09" db="UniProtKB">
        <authorList>
            <consortium name="Ensembl"/>
        </authorList>
    </citation>
    <scope>IDENTIFICATION</scope>
</reference>
<keyword evidence="4 8" id="KW-1133">Transmembrane helix</keyword>
<keyword evidence="5 7" id="KW-0472">Membrane</keyword>
<dbReference type="GeneTree" id="ENSGT00950000182933"/>
<comment type="similarity">
    <text evidence="6">Belongs to the MAL family.</text>
</comment>
<keyword evidence="2 7" id="KW-0812">Transmembrane</keyword>
<comment type="subcellular location">
    <subcellularLocation>
        <location evidence="1">Membrane</location>
        <topology evidence="1">Multi-pass membrane protein</topology>
    </subcellularLocation>
</comment>
<keyword evidence="11" id="KW-1185">Reference proteome</keyword>
<evidence type="ECO:0000256" key="5">
    <source>
        <dbReference type="ARBA" id="ARBA00023136"/>
    </source>
</evidence>
<dbReference type="AlphaFoldDB" id="A0A3Q3T301"/>
<dbReference type="InterPro" id="IPR008253">
    <property type="entry name" value="Marvel"/>
</dbReference>
<feature type="transmembrane region" description="Helical" evidence="8">
    <location>
        <begin position="253"/>
        <end position="269"/>
    </location>
</feature>
<dbReference type="InParanoid" id="A0A3Q3T301"/>
<dbReference type="Pfam" id="PF01284">
    <property type="entry name" value="MARVEL"/>
    <property type="match status" value="2"/>
</dbReference>
<dbReference type="PROSITE" id="PS51225">
    <property type="entry name" value="MARVEL"/>
    <property type="match status" value="2"/>
</dbReference>
<dbReference type="PANTHER" id="PTHR17068">
    <property type="entry name" value="MYELOID-ASSOCIATED DIFFERENTIATION MARKER MYADM FAMILY MEMBER"/>
    <property type="match status" value="1"/>
</dbReference>
<evidence type="ECO:0000256" key="8">
    <source>
        <dbReference type="SAM" id="Phobius"/>
    </source>
</evidence>
<evidence type="ECO:0000256" key="2">
    <source>
        <dbReference type="ARBA" id="ARBA00022692"/>
    </source>
</evidence>
<proteinExistence type="inferred from homology"/>
<dbReference type="InterPro" id="IPR047123">
    <property type="entry name" value="MYADM-like"/>
</dbReference>
<feature type="transmembrane region" description="Helical" evidence="8">
    <location>
        <begin position="208"/>
        <end position="233"/>
    </location>
</feature>
<protein>
    <submittedName>
        <fullName evidence="10">Myeloid-associated differentiation marker homolog</fullName>
    </submittedName>
</protein>
<evidence type="ECO:0000256" key="3">
    <source>
        <dbReference type="ARBA" id="ARBA00022737"/>
    </source>
</evidence>
<keyword evidence="3" id="KW-0677">Repeat</keyword>
<evidence type="ECO:0000256" key="1">
    <source>
        <dbReference type="ARBA" id="ARBA00004141"/>
    </source>
</evidence>
<sequence>MMYVDLRSLTQPVGIMRIIATILTCVCFSLVATVGHISSSYWAWCMFTWCFCFFFSLLILILEFTTVSSKLPFAWEDFTAAFAILASLMCLATSIIYPTFFTCSACPHQIGASVVSWVCFGVYTGEVTLTWLHQCGQNTGFLSTVPGIMKLLETFFACLIFTSLEKSQYFSSPGLQWCVAVYSFCFILAIIIILLTTGQLTSFFPFSFDTLVIFYNILAAAMYMTAMVVWPLYSLGTQTRPSNCGHHCAWDKLVVVTFMTILNFIVYTLDTAYSIHLVIDATVTSTQ</sequence>
<feature type="transmembrane region" description="Helical" evidence="8">
    <location>
        <begin position="109"/>
        <end position="129"/>
    </location>
</feature>
<organism evidence="10 11">
    <name type="scientific">Mastacembelus armatus</name>
    <name type="common">zig-zag eel</name>
    <dbReference type="NCBI Taxonomy" id="205130"/>
    <lineage>
        <taxon>Eukaryota</taxon>
        <taxon>Metazoa</taxon>
        <taxon>Chordata</taxon>
        <taxon>Craniata</taxon>
        <taxon>Vertebrata</taxon>
        <taxon>Euteleostomi</taxon>
        <taxon>Actinopterygii</taxon>
        <taxon>Neopterygii</taxon>
        <taxon>Teleostei</taxon>
        <taxon>Neoteleostei</taxon>
        <taxon>Acanthomorphata</taxon>
        <taxon>Anabantaria</taxon>
        <taxon>Synbranchiformes</taxon>
        <taxon>Mastacembelidae</taxon>
        <taxon>Mastacembelus</taxon>
    </lineage>
</organism>
<evidence type="ECO:0000259" key="9">
    <source>
        <dbReference type="PROSITE" id="PS51225"/>
    </source>
</evidence>
<feature type="transmembrane region" description="Helical" evidence="8">
    <location>
        <begin position="141"/>
        <end position="162"/>
    </location>
</feature>
<evidence type="ECO:0000313" key="10">
    <source>
        <dbReference type="Ensembl" id="ENSMAMP00000035290.2"/>
    </source>
</evidence>
<feature type="domain" description="MARVEL" evidence="9">
    <location>
        <begin position="141"/>
        <end position="279"/>
    </location>
</feature>
<dbReference type="Proteomes" id="UP000261640">
    <property type="component" value="Unplaced"/>
</dbReference>
<evidence type="ECO:0000256" key="7">
    <source>
        <dbReference type="PROSITE-ProRule" id="PRU00581"/>
    </source>
</evidence>
<accession>A0A3Q3T301</accession>
<feature type="transmembrane region" description="Helical" evidence="8">
    <location>
        <begin position="12"/>
        <end position="35"/>
    </location>
</feature>
<feature type="transmembrane region" description="Helical" evidence="8">
    <location>
        <begin position="174"/>
        <end position="196"/>
    </location>
</feature>
<evidence type="ECO:0000313" key="11">
    <source>
        <dbReference type="Proteomes" id="UP000261640"/>
    </source>
</evidence>
<reference evidence="10" key="1">
    <citation type="submission" date="2025-08" db="UniProtKB">
        <authorList>
            <consortium name="Ensembl"/>
        </authorList>
    </citation>
    <scope>IDENTIFICATION</scope>
</reference>
<dbReference type="Ensembl" id="ENSMAMT00000036199.2">
    <property type="protein sequence ID" value="ENSMAMP00000035290.2"/>
    <property type="gene ID" value="ENSMAMG00000023690.2"/>
</dbReference>
<evidence type="ECO:0000256" key="6">
    <source>
        <dbReference type="ARBA" id="ARBA00034721"/>
    </source>
</evidence>